<dbReference type="EMBL" id="CP000816">
    <property type="protein sequence ID" value="ABU82420.1"/>
    <property type="molecule type" value="Genomic_DNA"/>
</dbReference>
<organism evidence="1 2">
    <name type="scientific">Ignicoccus hospitalis (strain KIN4/I / DSM 18386 / JCM 14125)</name>
    <dbReference type="NCBI Taxonomy" id="453591"/>
    <lineage>
        <taxon>Archaea</taxon>
        <taxon>Thermoproteota</taxon>
        <taxon>Thermoprotei</taxon>
        <taxon>Desulfurococcales</taxon>
        <taxon>Desulfurococcaceae</taxon>
        <taxon>Ignicoccus</taxon>
    </lineage>
</organism>
<accession>A8ABW8</accession>
<dbReference type="Proteomes" id="UP000000262">
    <property type="component" value="Chromosome"/>
</dbReference>
<reference evidence="1 2" key="1">
    <citation type="journal article" date="2008" name="Genome Biol.">
        <title>A genomic analysis of the archaeal system Ignicoccus hospitalis-Nanoarchaeum equitans.</title>
        <authorList>
            <person name="Podar M."/>
            <person name="Anderson I."/>
            <person name="Makarova K.S."/>
            <person name="Elkins J.G."/>
            <person name="Ivanova N."/>
            <person name="Wall M.A."/>
            <person name="Lykidis A."/>
            <person name="Mavromatis K."/>
            <person name="Sun H."/>
            <person name="Hudson M.E."/>
            <person name="Chen W."/>
            <person name="Deciu C."/>
            <person name="Hutchison D."/>
            <person name="Eads J.R."/>
            <person name="Anderson A."/>
            <person name="Fernandes F."/>
            <person name="Szeto E."/>
            <person name="Lapidus A."/>
            <person name="Kyrpides N.C."/>
            <person name="Saier M.H.Jr."/>
            <person name="Richardson P.M."/>
            <person name="Rachel R."/>
            <person name="Huber H."/>
            <person name="Eisen J.A."/>
            <person name="Koonin E.V."/>
            <person name="Keller M."/>
            <person name="Stetter K.O."/>
        </authorList>
    </citation>
    <scope>NUCLEOTIDE SEQUENCE [LARGE SCALE GENOMIC DNA]</scope>
    <source>
        <strain evidence="2">KIN4/I / DSM 18386 / JCM 14125</strain>
    </source>
</reference>
<name>A8ABW8_IGNH4</name>
<protein>
    <submittedName>
        <fullName evidence="1">Uncharacterized protein</fullName>
    </submittedName>
</protein>
<dbReference type="HOGENOM" id="CLU_1136047_0_0_2"/>
<dbReference type="KEGG" id="iho:Igni_1244"/>
<proteinExistence type="predicted"/>
<evidence type="ECO:0000313" key="1">
    <source>
        <dbReference type="EMBL" id="ABU82420.1"/>
    </source>
</evidence>
<dbReference type="GeneID" id="5562971"/>
<evidence type="ECO:0000313" key="2">
    <source>
        <dbReference type="Proteomes" id="UP000000262"/>
    </source>
</evidence>
<dbReference type="AlphaFoldDB" id="A8ABW8"/>
<gene>
    <name evidence="1" type="ordered locus">Igni_1244</name>
</gene>
<dbReference type="RefSeq" id="WP_012123384.1">
    <property type="nucleotide sequence ID" value="NC_009776.1"/>
</dbReference>
<keyword evidence="2" id="KW-1185">Reference proteome</keyword>
<sequence>MNTTLLYVVIANLTAQLPVTDCGAHAISYSLREGSLLATDLTLWLLSSLTNRTLCYRSRGLLPPDYPKRLAGELVEALTARLPKVKNLLELRTYGQWYYVMVSSYPEAKGLEEFLKCLEGREDARALYCFLVLKGTYESLAKGLRPPPAPCAPSNLNMGELYAFKTLARRLHGGNFTKTVNLLYSLYAYALYYDPPLAQLAKSLLRDLVTGRCSPAEAALAALCALKGGRWWEEYALLTLALSG</sequence>